<dbReference type="PANTHER" id="PTHR19964">
    <property type="entry name" value="MULTIPLE PDZ DOMAIN PROTEIN"/>
    <property type="match status" value="1"/>
</dbReference>
<feature type="compositionally biased region" description="Basic and acidic residues" evidence="1">
    <location>
        <begin position="281"/>
        <end position="293"/>
    </location>
</feature>
<dbReference type="SUPFAM" id="SSF50156">
    <property type="entry name" value="PDZ domain-like"/>
    <property type="match status" value="3"/>
</dbReference>
<feature type="compositionally biased region" description="Basic residues" evidence="1">
    <location>
        <begin position="31"/>
        <end position="46"/>
    </location>
</feature>
<evidence type="ECO:0000256" key="2">
    <source>
        <dbReference type="SAM" id="Phobius"/>
    </source>
</evidence>
<dbReference type="SMART" id="SM00228">
    <property type="entry name" value="PDZ"/>
    <property type="match status" value="2"/>
</dbReference>
<dbReference type="CDD" id="cd06672">
    <property type="entry name" value="PDZ8_MUPP1-PDZ7_PATJ-PDZ2_INAD-like"/>
    <property type="match status" value="1"/>
</dbReference>
<dbReference type="Pfam" id="PF00595">
    <property type="entry name" value="PDZ"/>
    <property type="match status" value="2"/>
</dbReference>
<dbReference type="InterPro" id="IPR001478">
    <property type="entry name" value="PDZ"/>
</dbReference>
<dbReference type="PROSITE" id="PS50106">
    <property type="entry name" value="PDZ"/>
    <property type="match status" value="2"/>
</dbReference>
<feature type="compositionally biased region" description="Acidic residues" evidence="1">
    <location>
        <begin position="497"/>
        <end position="507"/>
    </location>
</feature>
<name>A0A3R7PUL7_PENVA</name>
<evidence type="ECO:0000313" key="5">
    <source>
        <dbReference type="Proteomes" id="UP000283509"/>
    </source>
</evidence>
<feature type="domain" description="PDZ" evidence="3">
    <location>
        <begin position="141"/>
        <end position="211"/>
    </location>
</feature>
<keyword evidence="2" id="KW-1133">Transmembrane helix</keyword>
<dbReference type="OrthoDB" id="6022242at2759"/>
<comment type="caution">
    <text evidence="4">The sequence shown here is derived from an EMBL/GenBank/DDBJ whole genome shotgun (WGS) entry which is preliminary data.</text>
</comment>
<keyword evidence="5" id="KW-1185">Reference proteome</keyword>
<feature type="region of interest" description="Disordered" evidence="1">
    <location>
        <begin position="1"/>
        <end position="55"/>
    </location>
</feature>
<dbReference type="Proteomes" id="UP000283509">
    <property type="component" value="Unassembled WGS sequence"/>
</dbReference>
<feature type="region of interest" description="Disordered" evidence="1">
    <location>
        <begin position="279"/>
        <end position="301"/>
    </location>
</feature>
<feature type="domain" description="PDZ" evidence="3">
    <location>
        <begin position="566"/>
        <end position="649"/>
    </location>
</feature>
<dbReference type="InterPro" id="IPR051342">
    <property type="entry name" value="PDZ_scaffold"/>
</dbReference>
<reference evidence="4 5" key="1">
    <citation type="submission" date="2018-04" db="EMBL/GenBank/DDBJ databases">
        <authorList>
            <person name="Zhang X."/>
            <person name="Yuan J."/>
            <person name="Li F."/>
            <person name="Xiang J."/>
        </authorList>
    </citation>
    <scope>NUCLEOTIDE SEQUENCE [LARGE SCALE GENOMIC DNA]</scope>
    <source>
        <tissue evidence="4">Muscle</tissue>
    </source>
</reference>
<feature type="transmembrane region" description="Helical" evidence="2">
    <location>
        <begin position="766"/>
        <end position="793"/>
    </location>
</feature>
<feature type="region of interest" description="Disordered" evidence="1">
    <location>
        <begin position="485"/>
        <end position="508"/>
    </location>
</feature>
<dbReference type="CDD" id="cd06670">
    <property type="entry name" value="PDZ6_MUPP1-like"/>
    <property type="match status" value="1"/>
</dbReference>
<evidence type="ECO:0000259" key="3">
    <source>
        <dbReference type="PROSITE" id="PS50106"/>
    </source>
</evidence>
<protein>
    <recommendedName>
        <fullName evidence="3">PDZ domain-containing protein</fullName>
    </recommendedName>
</protein>
<dbReference type="AlphaFoldDB" id="A0A3R7PUL7"/>
<keyword evidence="2" id="KW-0472">Membrane</keyword>
<dbReference type="InterPro" id="IPR036034">
    <property type="entry name" value="PDZ_sf"/>
</dbReference>
<dbReference type="Gene3D" id="2.30.42.10">
    <property type="match status" value="3"/>
</dbReference>
<gene>
    <name evidence="4" type="ORF">C7M84_003841</name>
</gene>
<organism evidence="4 5">
    <name type="scientific">Penaeus vannamei</name>
    <name type="common">Whiteleg shrimp</name>
    <name type="synonym">Litopenaeus vannamei</name>
    <dbReference type="NCBI Taxonomy" id="6689"/>
    <lineage>
        <taxon>Eukaryota</taxon>
        <taxon>Metazoa</taxon>
        <taxon>Ecdysozoa</taxon>
        <taxon>Arthropoda</taxon>
        <taxon>Crustacea</taxon>
        <taxon>Multicrustacea</taxon>
        <taxon>Malacostraca</taxon>
        <taxon>Eumalacostraca</taxon>
        <taxon>Eucarida</taxon>
        <taxon>Decapoda</taxon>
        <taxon>Dendrobranchiata</taxon>
        <taxon>Penaeoidea</taxon>
        <taxon>Penaeidae</taxon>
        <taxon>Penaeus</taxon>
    </lineage>
</organism>
<proteinExistence type="predicted"/>
<reference evidence="4 5" key="2">
    <citation type="submission" date="2019-01" db="EMBL/GenBank/DDBJ databases">
        <title>The decoding of complex shrimp genome reveals the adaptation for benthos swimmer, frequently molting mechanism and breeding impact on genome.</title>
        <authorList>
            <person name="Sun Y."/>
            <person name="Gao Y."/>
            <person name="Yu Y."/>
        </authorList>
    </citation>
    <scope>NUCLEOTIDE SEQUENCE [LARGE SCALE GENOMIC DNA]</scope>
    <source>
        <tissue evidence="4">Muscle</tissue>
    </source>
</reference>
<keyword evidence="2" id="KW-0812">Transmembrane</keyword>
<feature type="region of interest" description="Disordered" evidence="1">
    <location>
        <begin position="102"/>
        <end position="127"/>
    </location>
</feature>
<evidence type="ECO:0000256" key="1">
    <source>
        <dbReference type="SAM" id="MobiDB-lite"/>
    </source>
</evidence>
<dbReference type="EMBL" id="QCYY01001514">
    <property type="protein sequence ID" value="ROT77521.1"/>
    <property type="molecule type" value="Genomic_DNA"/>
</dbReference>
<accession>A0A3R7PUL7</accession>
<evidence type="ECO:0000313" key="4">
    <source>
        <dbReference type="EMBL" id="ROT77521.1"/>
    </source>
</evidence>
<sequence>MAAIPHLGSGGRGPAGGKKAFPRITTVPSPPRRRRPLTTTPTRHHHPLDPTRGSPHVIALVRPPLVSRSISLRLNHFLPISLRHSSKGPRLLVFRSLPALPSRTGGGAGSGDEDQTTPHSSPQLSRWAAQVPPLPKEMERTIKIKKGADQLGVNIEVVDQGVNGVVVSSLVRNGAVHKDGRLHAGDFILSVNNESMRNITNSQARAILRRTQLVSTDVSICYIRGQDAAAFREASLLQYRIFPKYYRSPYVPRGDSSEDETAGGINSDLTRSITAPSFITRDLRSRDPSHEDLLGSISSLPQQPETEVGGLTVINIKHALSETLAETRAEESNISSVHIGGEENKNIEEDSEEGPFTITFKNVSEAHPEYNPKVGLEPEAEDHEVLGVLQGDGVSSGRPPGVEGVDLRGATHEKAVEVIKKTGNPVTFVVQSLVQWTPANSAPPSRDVSRLGTRMPNSISPARTPTPELIQPGLPDHKKQEIQANLHHPLNRRQTTEDSEDEVDDERYEQGRIETKKGVEIDRASAGAIRRSKAEKSADQEEEDEFGYTKKKIAKKYGDLKGEVILVDLQKGANGLGISLAGNKDRTLMSAFICGLNPNGNAFKDGRLRVGDEILEVNGNVIYGRCHLNASSIFKGIPGPTVKVIVLRKKTGLQEMAIKPITQFPVTLEDESDCGATAWVTWGPRGFRCIVFGSFCPSAPLRGASAKFRRSGRVLESGLAFGFGQGRPREILVPALLGFCKLICTLVRSAELLGRAGALSRMIFSLFFWPNFGFFFISISISLLFILWVSFLFKSSLSFLSLPLSPSSPLSLPLTFHSLSHPLSPHHAPLSSPFSHLSPAPSTRLSLSFSLLDNLASRLCSQISSRLSLTRYQNNSTILSGQEYDLNFRHSHFRIQCVSLPHPRRVVFTSFRTPNTSPIYGSPSPPITAFPIRTR</sequence>
<dbReference type="STRING" id="6689.A0A3R7PUL7"/>
<dbReference type="PANTHER" id="PTHR19964:SF89">
    <property type="entry name" value="INACTIVATION-NO-AFTER-POTENTIAL D PROTEIN-LIKE PROTEIN"/>
    <property type="match status" value="1"/>
</dbReference>